<dbReference type="PANTHER" id="PTHR11785">
    <property type="entry name" value="AMINO ACID TRANSPORTER"/>
    <property type="match status" value="1"/>
</dbReference>
<feature type="transmembrane region" description="Helical" evidence="6">
    <location>
        <begin position="374"/>
        <end position="396"/>
    </location>
</feature>
<feature type="transmembrane region" description="Helical" evidence="6">
    <location>
        <begin position="50"/>
        <end position="70"/>
    </location>
</feature>
<sequence>MIASGTYDPSNPDEVPARSTTIGIAIAILSLVVLAHIFSRGLGIKVNNAFAIIKTGLLVTMICLAIAKAAGQFGGSENVPGKNFTQGVWHTERSDPASWSTSLLLSMYSFSGFEQPFYVLAETRSPRKTFPKYTVLALTIAIVLFVLVNISYLLVVDKDDVLSGSSGNTDLATLFFDRLFRQDDPTSETDRTSERAMAALIAISIFGNLWVMTFTAGRVKQEIAKEGILPFSLYIASAYTTPCGLWQRYTRRHRDLADDESEKAPTAAFVLHWLTSVLLIAVTSSIHDPRKAYSALISLYSYTIILVIGCWVSVGLLMVKFRQQSFGWQQRRRYRPWLSPVHAIFYAVATSWLLITAFLKPQQGSPFHQSVTHIIWYVVPTIGITSPIWGLIWYLGILVRQRLIGRHLVVRREAYWEPDPEDECEYVERAEWIVHDWQITLRGNMPENFSPPAGAVDSEESGPEGIRRELGQPPMVQASQGGPVNGARRLSDSFDI</sequence>
<feature type="transmembrane region" description="Helical" evidence="6">
    <location>
        <begin position="196"/>
        <end position="216"/>
    </location>
</feature>
<feature type="transmembrane region" description="Helical" evidence="6">
    <location>
        <begin position="267"/>
        <end position="287"/>
    </location>
</feature>
<dbReference type="Gene3D" id="1.20.1740.10">
    <property type="entry name" value="Amino acid/polyamine transporter I"/>
    <property type="match status" value="1"/>
</dbReference>
<dbReference type="EMBL" id="NAJL01000060">
    <property type="protein sequence ID" value="TKA23143.1"/>
    <property type="molecule type" value="Genomic_DNA"/>
</dbReference>
<dbReference type="GO" id="GO:0016020">
    <property type="term" value="C:membrane"/>
    <property type="evidence" value="ECO:0007669"/>
    <property type="project" value="UniProtKB-SubCell"/>
</dbReference>
<comment type="subcellular location">
    <subcellularLocation>
        <location evidence="1">Membrane</location>
        <topology evidence="1">Multi-pass membrane protein</topology>
    </subcellularLocation>
</comment>
<dbReference type="PANTHER" id="PTHR11785:SF382">
    <property type="entry name" value="LOW-AFFINITY METHIONINE PERMEASE"/>
    <property type="match status" value="1"/>
</dbReference>
<protein>
    <recommendedName>
        <fullName evidence="9">High-affinity methionine permease</fullName>
    </recommendedName>
</protein>
<gene>
    <name evidence="7" type="ORF">B0A50_07173</name>
</gene>
<keyword evidence="3 6" id="KW-1133">Transmembrane helix</keyword>
<evidence type="ECO:0000256" key="1">
    <source>
        <dbReference type="ARBA" id="ARBA00004141"/>
    </source>
</evidence>
<organism evidence="7 8">
    <name type="scientific">Salinomyces thailandicus</name>
    <dbReference type="NCBI Taxonomy" id="706561"/>
    <lineage>
        <taxon>Eukaryota</taxon>
        <taxon>Fungi</taxon>
        <taxon>Dikarya</taxon>
        <taxon>Ascomycota</taxon>
        <taxon>Pezizomycotina</taxon>
        <taxon>Dothideomycetes</taxon>
        <taxon>Dothideomycetidae</taxon>
        <taxon>Mycosphaerellales</taxon>
        <taxon>Teratosphaeriaceae</taxon>
        <taxon>Salinomyces</taxon>
    </lineage>
</organism>
<proteinExistence type="predicted"/>
<feature type="region of interest" description="Disordered" evidence="5">
    <location>
        <begin position="448"/>
        <end position="496"/>
    </location>
</feature>
<dbReference type="AlphaFoldDB" id="A0A4U0TMF2"/>
<feature type="transmembrane region" description="Helical" evidence="6">
    <location>
        <begin position="20"/>
        <end position="38"/>
    </location>
</feature>
<dbReference type="InterPro" id="IPR050598">
    <property type="entry name" value="AminoAcid_Transporter"/>
</dbReference>
<feature type="transmembrane region" description="Helical" evidence="6">
    <location>
        <begin position="340"/>
        <end position="359"/>
    </location>
</feature>
<name>A0A4U0TMF2_9PEZI</name>
<evidence type="ECO:0000313" key="8">
    <source>
        <dbReference type="Proteomes" id="UP000308549"/>
    </source>
</evidence>
<evidence type="ECO:0000256" key="4">
    <source>
        <dbReference type="ARBA" id="ARBA00023136"/>
    </source>
</evidence>
<evidence type="ECO:0008006" key="9">
    <source>
        <dbReference type="Google" id="ProtNLM"/>
    </source>
</evidence>
<feature type="transmembrane region" description="Helical" evidence="6">
    <location>
        <begin position="133"/>
        <end position="155"/>
    </location>
</feature>
<dbReference type="OrthoDB" id="5982228at2759"/>
<keyword evidence="2 6" id="KW-0812">Transmembrane</keyword>
<feature type="transmembrane region" description="Helical" evidence="6">
    <location>
        <begin position="228"/>
        <end position="246"/>
    </location>
</feature>
<comment type="caution">
    <text evidence="7">The sequence shown here is derived from an EMBL/GenBank/DDBJ whole genome shotgun (WGS) entry which is preliminary data.</text>
</comment>
<dbReference type="Proteomes" id="UP000308549">
    <property type="component" value="Unassembled WGS sequence"/>
</dbReference>
<dbReference type="Pfam" id="PF13520">
    <property type="entry name" value="AA_permease_2"/>
    <property type="match status" value="1"/>
</dbReference>
<dbReference type="PIRSF" id="PIRSF006060">
    <property type="entry name" value="AA_transporter"/>
    <property type="match status" value="1"/>
</dbReference>
<evidence type="ECO:0000313" key="7">
    <source>
        <dbReference type="EMBL" id="TKA23143.1"/>
    </source>
</evidence>
<evidence type="ECO:0000256" key="5">
    <source>
        <dbReference type="SAM" id="MobiDB-lite"/>
    </source>
</evidence>
<dbReference type="GO" id="GO:0015179">
    <property type="term" value="F:L-amino acid transmembrane transporter activity"/>
    <property type="evidence" value="ECO:0007669"/>
    <property type="project" value="TreeGrafter"/>
</dbReference>
<feature type="transmembrane region" description="Helical" evidence="6">
    <location>
        <begin position="299"/>
        <end position="319"/>
    </location>
</feature>
<evidence type="ECO:0000256" key="3">
    <source>
        <dbReference type="ARBA" id="ARBA00022989"/>
    </source>
</evidence>
<keyword evidence="8" id="KW-1185">Reference proteome</keyword>
<dbReference type="InterPro" id="IPR002293">
    <property type="entry name" value="AA/rel_permease1"/>
</dbReference>
<keyword evidence="4 6" id="KW-0472">Membrane</keyword>
<evidence type="ECO:0000256" key="6">
    <source>
        <dbReference type="SAM" id="Phobius"/>
    </source>
</evidence>
<evidence type="ECO:0000256" key="2">
    <source>
        <dbReference type="ARBA" id="ARBA00022692"/>
    </source>
</evidence>
<accession>A0A4U0TMF2</accession>
<reference evidence="7 8" key="1">
    <citation type="submission" date="2017-03" db="EMBL/GenBank/DDBJ databases">
        <title>Genomes of endolithic fungi from Antarctica.</title>
        <authorList>
            <person name="Coleine C."/>
            <person name="Masonjones S."/>
            <person name="Stajich J.E."/>
        </authorList>
    </citation>
    <scope>NUCLEOTIDE SEQUENCE [LARGE SCALE GENOMIC DNA]</scope>
    <source>
        <strain evidence="7 8">CCFEE 6315</strain>
    </source>
</reference>